<evidence type="ECO:0000256" key="2">
    <source>
        <dbReference type="ARBA" id="ARBA00012951"/>
    </source>
</evidence>
<feature type="transmembrane region" description="Helical" evidence="7">
    <location>
        <begin position="427"/>
        <end position="444"/>
    </location>
</feature>
<evidence type="ECO:0000259" key="8">
    <source>
        <dbReference type="PROSITE" id="PS51002"/>
    </source>
</evidence>
<dbReference type="EMBL" id="BAAATR010000001">
    <property type="protein sequence ID" value="GAA2226004.1"/>
    <property type="molecule type" value="Genomic_DNA"/>
</dbReference>
<evidence type="ECO:0000256" key="3">
    <source>
        <dbReference type="ARBA" id="ARBA00016116"/>
    </source>
</evidence>
<feature type="compositionally biased region" description="Polar residues" evidence="6">
    <location>
        <begin position="1"/>
        <end position="21"/>
    </location>
</feature>
<dbReference type="Gene3D" id="1.20.810.10">
    <property type="entry name" value="Cytochrome Bc1 Complex, Chain C"/>
    <property type="match status" value="1"/>
</dbReference>
<dbReference type="InterPro" id="IPR027387">
    <property type="entry name" value="Cytb/b6-like_sf"/>
</dbReference>
<dbReference type="EC" id="7.1.1.8" evidence="2"/>
<evidence type="ECO:0000313" key="9">
    <source>
        <dbReference type="EMBL" id="GAA2226004.1"/>
    </source>
</evidence>
<keyword evidence="7" id="KW-1133">Transmembrane helix</keyword>
<dbReference type="Pfam" id="PF13631">
    <property type="entry name" value="Cytochrom_B_N_2"/>
    <property type="match status" value="1"/>
</dbReference>
<sequence length="554" mass="61881">MSSASSVSTDAKPSSGSTRANPANKVEAAVDWVDGRVGIYSLAKANLRKIFPDHWSFMLGEICLYSFVIIILTGVYLTLFFKPSMAEVVYHGPYAPLDGIKMSEAYASTMNISFEIRGGLLIRQIHHWAALVFVAAMFVHMMRVFFTGAFRKPREINWVFGFLLLVLGMFDGFFGYSLPDDLLSGTGIRFMEGAVLATPLVGTYIQMFLFGGEFPGTDIVPRFFTIHVLLIPGIMLGLLVAHLILVFYHKHTQWAGPGKTEKNVVGMPLMPVYMAKAGGFFFLVFGIIAAVSAIASINPIWAYGPYRPDQVSTDAQPDWYMGFSEGLIRVMPGWEVRAWGHTLNLGVFIPLMVIFPLVLLSIAMYPFIEGWITGDKREHHILDRPRNAPVRTALGAAWIGEYLVLLIGGGNDLFATHFHLSLNSITYFVRVGFFVVPVVVFFITKRWCLGLQRRDKEKVLHGRETGIIKRLPHGEFVEVHAQLPQAELYKHIAHEQHEPLPIPAQVDENGVKRKVGRLEKTRAKLSQGYFGEGGQIPKPTAEEHREITSGHGHH</sequence>
<dbReference type="PANTHER" id="PTHR19271">
    <property type="entry name" value="CYTOCHROME B"/>
    <property type="match status" value="1"/>
</dbReference>
<feature type="transmembrane region" description="Helical" evidence="7">
    <location>
        <begin position="57"/>
        <end position="81"/>
    </location>
</feature>
<comment type="catalytic activity">
    <reaction evidence="4">
        <text>a quinol + 2 Fe(III)-[cytochrome c](out) = a quinone + 2 Fe(II)-[cytochrome c](out) + 2 H(+)(out)</text>
        <dbReference type="Rhea" id="RHEA:11484"/>
        <dbReference type="Rhea" id="RHEA-COMP:10350"/>
        <dbReference type="Rhea" id="RHEA-COMP:14399"/>
        <dbReference type="ChEBI" id="CHEBI:15378"/>
        <dbReference type="ChEBI" id="CHEBI:24646"/>
        <dbReference type="ChEBI" id="CHEBI:29033"/>
        <dbReference type="ChEBI" id="CHEBI:29034"/>
        <dbReference type="ChEBI" id="CHEBI:132124"/>
        <dbReference type="EC" id="7.1.1.8"/>
    </reaction>
</comment>
<evidence type="ECO:0000256" key="7">
    <source>
        <dbReference type="SAM" id="Phobius"/>
    </source>
</evidence>
<dbReference type="SUPFAM" id="SSF81342">
    <property type="entry name" value="Transmembrane di-heme cytochromes"/>
    <property type="match status" value="1"/>
</dbReference>
<dbReference type="RefSeq" id="WP_344634132.1">
    <property type="nucleotide sequence ID" value="NZ_BAAATR010000001.1"/>
</dbReference>
<dbReference type="InterPro" id="IPR005797">
    <property type="entry name" value="Cyt_b/b6_N"/>
</dbReference>
<evidence type="ECO:0000256" key="4">
    <source>
        <dbReference type="ARBA" id="ARBA00029351"/>
    </source>
</evidence>
<proteinExistence type="predicted"/>
<dbReference type="InterPro" id="IPR016174">
    <property type="entry name" value="Di-haem_cyt_TM"/>
</dbReference>
<keyword evidence="7" id="KW-0472">Membrane</keyword>
<feature type="transmembrane region" description="Helical" evidence="7">
    <location>
        <begin position="347"/>
        <end position="368"/>
    </location>
</feature>
<reference evidence="9 10" key="1">
    <citation type="journal article" date="2019" name="Int. J. Syst. Evol. Microbiol.">
        <title>The Global Catalogue of Microorganisms (GCM) 10K type strain sequencing project: providing services to taxonomists for standard genome sequencing and annotation.</title>
        <authorList>
            <consortium name="The Broad Institute Genomics Platform"/>
            <consortium name="The Broad Institute Genome Sequencing Center for Infectious Disease"/>
            <person name="Wu L."/>
            <person name="Ma J."/>
        </authorList>
    </citation>
    <scope>NUCLEOTIDE SEQUENCE [LARGE SCALE GENOMIC DNA]</scope>
    <source>
        <strain evidence="9 10">JCM 7356</strain>
    </source>
</reference>
<feature type="domain" description="Cytochrome b/b6 N-terminal region profile" evidence="8">
    <location>
        <begin position="29"/>
        <end position="255"/>
    </location>
</feature>
<feature type="transmembrane region" description="Helical" evidence="7">
    <location>
        <begin position="158"/>
        <end position="178"/>
    </location>
</feature>
<feature type="transmembrane region" description="Helical" evidence="7">
    <location>
        <begin position="388"/>
        <end position="407"/>
    </location>
</feature>
<gene>
    <name evidence="9" type="ORF">GCM10010430_01190</name>
</gene>
<name>A0ABN3DAM5_9ACTN</name>
<feature type="transmembrane region" description="Helical" evidence="7">
    <location>
        <begin position="280"/>
        <end position="301"/>
    </location>
</feature>
<evidence type="ECO:0000256" key="1">
    <source>
        <dbReference type="ARBA" id="ARBA00001971"/>
    </source>
</evidence>
<dbReference type="PROSITE" id="PS51002">
    <property type="entry name" value="CYTB_NTER"/>
    <property type="match status" value="1"/>
</dbReference>
<feature type="region of interest" description="Disordered" evidence="6">
    <location>
        <begin position="1"/>
        <end position="22"/>
    </location>
</feature>
<feature type="transmembrane region" description="Helical" evidence="7">
    <location>
        <begin position="190"/>
        <end position="211"/>
    </location>
</feature>
<evidence type="ECO:0000313" key="10">
    <source>
        <dbReference type="Proteomes" id="UP001500305"/>
    </source>
</evidence>
<feature type="transmembrane region" description="Helical" evidence="7">
    <location>
        <begin position="223"/>
        <end position="248"/>
    </location>
</feature>
<evidence type="ECO:0000256" key="5">
    <source>
        <dbReference type="ARBA" id="ARBA00029568"/>
    </source>
</evidence>
<comment type="cofactor">
    <cofactor evidence="1">
        <name>heme</name>
        <dbReference type="ChEBI" id="CHEBI:30413"/>
    </cofactor>
</comment>
<accession>A0ABN3DAM5</accession>
<organism evidence="9 10">
    <name type="scientific">Kitasatospora cystarginea</name>
    <dbReference type="NCBI Taxonomy" id="58350"/>
    <lineage>
        <taxon>Bacteria</taxon>
        <taxon>Bacillati</taxon>
        <taxon>Actinomycetota</taxon>
        <taxon>Actinomycetes</taxon>
        <taxon>Kitasatosporales</taxon>
        <taxon>Streptomycetaceae</taxon>
        <taxon>Kitasatospora</taxon>
    </lineage>
</organism>
<feature type="region of interest" description="Disordered" evidence="6">
    <location>
        <begin position="529"/>
        <end position="554"/>
    </location>
</feature>
<keyword evidence="10" id="KW-1185">Reference proteome</keyword>
<keyword evidence="7" id="KW-0812">Transmembrane</keyword>
<dbReference type="PANTHER" id="PTHR19271:SF16">
    <property type="entry name" value="CYTOCHROME B"/>
    <property type="match status" value="1"/>
</dbReference>
<protein>
    <recommendedName>
        <fullName evidence="3">Cytochrome bc1 complex cytochrome b subunit</fullName>
        <ecNumber evidence="2">7.1.1.8</ecNumber>
    </recommendedName>
    <alternativeName>
        <fullName evidence="5">Cytochrome bc1 reductase complex subunit QcrB</fullName>
    </alternativeName>
</protein>
<evidence type="ECO:0000256" key="6">
    <source>
        <dbReference type="SAM" id="MobiDB-lite"/>
    </source>
</evidence>
<feature type="transmembrane region" description="Helical" evidence="7">
    <location>
        <begin position="125"/>
        <end position="146"/>
    </location>
</feature>
<dbReference type="Proteomes" id="UP001500305">
    <property type="component" value="Unassembled WGS sequence"/>
</dbReference>
<comment type="caution">
    <text evidence="9">The sequence shown here is derived from an EMBL/GenBank/DDBJ whole genome shotgun (WGS) entry which is preliminary data.</text>
</comment>